<dbReference type="Proteomes" id="UP001165042">
    <property type="component" value="Unassembled WGS sequence"/>
</dbReference>
<name>A0A9W6QUZ1_9PSEU</name>
<organism evidence="1 2">
    <name type="scientific">Actinokineospora globicatena</name>
    <dbReference type="NCBI Taxonomy" id="103729"/>
    <lineage>
        <taxon>Bacteria</taxon>
        <taxon>Bacillati</taxon>
        <taxon>Actinomycetota</taxon>
        <taxon>Actinomycetes</taxon>
        <taxon>Pseudonocardiales</taxon>
        <taxon>Pseudonocardiaceae</taxon>
        <taxon>Actinokineospora</taxon>
    </lineage>
</organism>
<reference evidence="1" key="1">
    <citation type="submission" date="2023-02" db="EMBL/GenBank/DDBJ databases">
        <title>Actinokineospora globicatena NBRC 15670.</title>
        <authorList>
            <person name="Ichikawa N."/>
            <person name="Sato H."/>
            <person name="Tonouchi N."/>
        </authorList>
    </citation>
    <scope>NUCLEOTIDE SEQUENCE</scope>
    <source>
        <strain evidence="1">NBRC 15670</strain>
    </source>
</reference>
<gene>
    <name evidence="1" type="ORF">Aglo03_58800</name>
</gene>
<accession>A0A9W6QUZ1</accession>
<protein>
    <submittedName>
        <fullName evidence="1">Uncharacterized protein</fullName>
    </submittedName>
</protein>
<dbReference type="RefSeq" id="WP_285612946.1">
    <property type="nucleotide sequence ID" value="NZ_BSSD01000011.1"/>
</dbReference>
<sequence length="122" mass="12884">MDYATADPAARRRGRIALLAVFAALVAVAATVVLFTTVGSSAEPEVSYTYAVSEDVVWIKVDDNPGESALRGIFTSVRSKVSGPGTYSVVISCSSDDYVFLARGRFGPGVQEFTPAKARSCP</sequence>
<dbReference type="EMBL" id="BSSD01000011">
    <property type="protein sequence ID" value="GLW95064.1"/>
    <property type="molecule type" value="Genomic_DNA"/>
</dbReference>
<dbReference type="AlphaFoldDB" id="A0A9W6QUZ1"/>
<proteinExistence type="predicted"/>
<comment type="caution">
    <text evidence="1">The sequence shown here is derived from an EMBL/GenBank/DDBJ whole genome shotgun (WGS) entry which is preliminary data.</text>
</comment>
<evidence type="ECO:0000313" key="2">
    <source>
        <dbReference type="Proteomes" id="UP001165042"/>
    </source>
</evidence>
<keyword evidence="2" id="KW-1185">Reference proteome</keyword>
<evidence type="ECO:0000313" key="1">
    <source>
        <dbReference type="EMBL" id="GLW95064.1"/>
    </source>
</evidence>